<comment type="caution">
    <text evidence="2">The sequence shown here is derived from an EMBL/GenBank/DDBJ whole genome shotgun (WGS) entry which is preliminary data.</text>
</comment>
<protein>
    <submittedName>
        <fullName evidence="2">Uncharacterized protein</fullName>
    </submittedName>
</protein>
<proteinExistence type="predicted"/>
<sequence length="133" mass="13705">MAGAGAGDGPENLVDGSKVAAEELFIVGNYGITLMVHLLYSLNTLIFNLRNPNPNPSPCHFWPPSPSPSAPKLVASIPPSAASNQPTSPPSPQSGHGEGCREAVVGDGGAGVVGEPRWFFAAAKCRRGLEIGM</sequence>
<feature type="compositionally biased region" description="Pro residues" evidence="1">
    <location>
        <begin position="56"/>
        <end position="69"/>
    </location>
</feature>
<keyword evidence="3" id="KW-1185">Reference proteome</keyword>
<reference evidence="3" key="1">
    <citation type="submission" date="2019-07" db="EMBL/GenBank/DDBJ databases">
        <title>De Novo Assembly of kiwifruit Actinidia rufa.</title>
        <authorList>
            <person name="Sugita-Konishi S."/>
            <person name="Sato K."/>
            <person name="Mori E."/>
            <person name="Abe Y."/>
            <person name="Kisaki G."/>
            <person name="Hamano K."/>
            <person name="Suezawa K."/>
            <person name="Otani M."/>
            <person name="Fukuda T."/>
            <person name="Manabe T."/>
            <person name="Gomi K."/>
            <person name="Tabuchi M."/>
            <person name="Akimitsu K."/>
            <person name="Kataoka I."/>
        </authorList>
    </citation>
    <scope>NUCLEOTIDE SEQUENCE [LARGE SCALE GENOMIC DNA]</scope>
    <source>
        <strain evidence="3">cv. Fuchu</strain>
    </source>
</reference>
<dbReference type="Proteomes" id="UP000585474">
    <property type="component" value="Unassembled WGS sequence"/>
</dbReference>
<evidence type="ECO:0000313" key="2">
    <source>
        <dbReference type="EMBL" id="GFS42359.1"/>
    </source>
</evidence>
<dbReference type="EMBL" id="BJWL01000398">
    <property type="protein sequence ID" value="GFS42359.1"/>
    <property type="molecule type" value="Genomic_DNA"/>
</dbReference>
<accession>A0A7J0DTS1</accession>
<dbReference type="AlphaFoldDB" id="A0A7J0DTS1"/>
<name>A0A7J0DTS1_9ERIC</name>
<evidence type="ECO:0000313" key="3">
    <source>
        <dbReference type="Proteomes" id="UP000585474"/>
    </source>
</evidence>
<feature type="region of interest" description="Disordered" evidence="1">
    <location>
        <begin position="56"/>
        <end position="104"/>
    </location>
</feature>
<organism evidence="2 3">
    <name type="scientific">Actinidia rufa</name>
    <dbReference type="NCBI Taxonomy" id="165716"/>
    <lineage>
        <taxon>Eukaryota</taxon>
        <taxon>Viridiplantae</taxon>
        <taxon>Streptophyta</taxon>
        <taxon>Embryophyta</taxon>
        <taxon>Tracheophyta</taxon>
        <taxon>Spermatophyta</taxon>
        <taxon>Magnoliopsida</taxon>
        <taxon>eudicotyledons</taxon>
        <taxon>Gunneridae</taxon>
        <taxon>Pentapetalae</taxon>
        <taxon>asterids</taxon>
        <taxon>Ericales</taxon>
        <taxon>Actinidiaceae</taxon>
        <taxon>Actinidia</taxon>
    </lineage>
</organism>
<gene>
    <name evidence="2" type="ORF">Acr_00g0079400</name>
</gene>
<evidence type="ECO:0000256" key="1">
    <source>
        <dbReference type="SAM" id="MobiDB-lite"/>
    </source>
</evidence>